<dbReference type="SUPFAM" id="SSF82171">
    <property type="entry name" value="DPP6 N-terminal domain-like"/>
    <property type="match status" value="1"/>
</dbReference>
<gene>
    <name evidence="4" type="ORF">FO440_22485</name>
</gene>
<dbReference type="PANTHER" id="PTHR42776">
    <property type="entry name" value="SERINE PEPTIDASE S9 FAMILY MEMBER"/>
    <property type="match status" value="1"/>
</dbReference>
<dbReference type="PANTHER" id="PTHR42776:SF27">
    <property type="entry name" value="DIPEPTIDYL PEPTIDASE FAMILY MEMBER 6"/>
    <property type="match status" value="1"/>
</dbReference>
<feature type="domain" description="Peptidase S9 prolyl oligopeptidase catalytic" evidence="3">
    <location>
        <begin position="684"/>
        <end position="858"/>
    </location>
</feature>
<proteinExistence type="predicted"/>
<feature type="signal peptide" evidence="2">
    <location>
        <begin position="1"/>
        <end position="19"/>
    </location>
</feature>
<dbReference type="Proteomes" id="UP000318733">
    <property type="component" value="Unassembled WGS sequence"/>
</dbReference>
<reference evidence="4 5" key="1">
    <citation type="submission" date="2019-07" db="EMBL/GenBank/DDBJ databases">
        <authorList>
            <person name="Huq M.A."/>
        </authorList>
    </citation>
    <scope>NUCLEOTIDE SEQUENCE [LARGE SCALE GENOMIC DNA]</scope>
    <source>
        <strain evidence="4 5">MAH-19</strain>
    </source>
</reference>
<dbReference type="InterPro" id="IPR029058">
    <property type="entry name" value="AB_hydrolase_fold"/>
</dbReference>
<accession>A0A556M9P6</accession>
<evidence type="ECO:0000313" key="5">
    <source>
        <dbReference type="Proteomes" id="UP000318733"/>
    </source>
</evidence>
<evidence type="ECO:0000256" key="2">
    <source>
        <dbReference type="SAM" id="SignalP"/>
    </source>
</evidence>
<evidence type="ECO:0000313" key="4">
    <source>
        <dbReference type="EMBL" id="TSJ36598.1"/>
    </source>
</evidence>
<feature type="chain" id="PRO_5021973185" evidence="2">
    <location>
        <begin position="20"/>
        <end position="879"/>
    </location>
</feature>
<protein>
    <submittedName>
        <fullName evidence="4">S9 family peptidase</fullName>
    </submittedName>
</protein>
<dbReference type="EMBL" id="VLPK01000006">
    <property type="protein sequence ID" value="TSJ36598.1"/>
    <property type="molecule type" value="Genomic_DNA"/>
</dbReference>
<organism evidence="4 5">
    <name type="scientific">Mucilaginibacter corticis</name>
    <dbReference type="NCBI Taxonomy" id="2597670"/>
    <lineage>
        <taxon>Bacteria</taxon>
        <taxon>Pseudomonadati</taxon>
        <taxon>Bacteroidota</taxon>
        <taxon>Sphingobacteriia</taxon>
        <taxon>Sphingobacteriales</taxon>
        <taxon>Sphingobacteriaceae</taxon>
        <taxon>Mucilaginibacter</taxon>
    </lineage>
</organism>
<dbReference type="GO" id="GO:0006508">
    <property type="term" value="P:proteolysis"/>
    <property type="evidence" value="ECO:0007669"/>
    <property type="project" value="InterPro"/>
</dbReference>
<dbReference type="RefSeq" id="WP_144250566.1">
    <property type="nucleotide sequence ID" value="NZ_VLPK01000006.1"/>
</dbReference>
<dbReference type="InterPro" id="IPR001375">
    <property type="entry name" value="Peptidase_S9_cat"/>
</dbReference>
<keyword evidence="5" id="KW-1185">Reference proteome</keyword>
<dbReference type="Pfam" id="PF00326">
    <property type="entry name" value="Peptidase_S9"/>
    <property type="match status" value="1"/>
</dbReference>
<comment type="caution">
    <text evidence="4">The sequence shown here is derived from an EMBL/GenBank/DDBJ whole genome shotgun (WGS) entry which is preliminary data.</text>
</comment>
<dbReference type="Gene3D" id="3.40.50.1820">
    <property type="entry name" value="alpha/beta hydrolase"/>
    <property type="match status" value="1"/>
</dbReference>
<dbReference type="AlphaFoldDB" id="A0A556M9P6"/>
<keyword evidence="2" id="KW-0732">Signal</keyword>
<evidence type="ECO:0000259" key="3">
    <source>
        <dbReference type="Pfam" id="PF00326"/>
    </source>
</evidence>
<dbReference type="SUPFAM" id="SSF53474">
    <property type="entry name" value="alpha/beta-Hydrolases"/>
    <property type="match status" value="1"/>
</dbReference>
<name>A0A556M9P6_9SPHI</name>
<dbReference type="GO" id="GO:0004252">
    <property type="term" value="F:serine-type endopeptidase activity"/>
    <property type="evidence" value="ECO:0007669"/>
    <property type="project" value="TreeGrafter"/>
</dbReference>
<dbReference type="OrthoDB" id="9812921at2"/>
<keyword evidence="1" id="KW-0378">Hydrolase</keyword>
<sequence length="879" mass="99030">MKRLIQLAILLLFPAASFSQPGTLKHAMTIDDIGHWQDKDSSCRVSPDGKFAIISYTFKSGKSYFTIKPTEVSAKHRVIQFNGEDPGFGPEGNCVYYKSDGKIFIYRFADGKEFSLKGDEFHPVGNILLTKNKDTVILVSLSVLAVVRTQPDCNNYFINPQQSYLVLTADKSLIIINLRTLKSRTETLSGAVSELAFSQNGGRFGAIIISNHKYTLRYENLATEALKLINLPDSDRYHNGMQTTYSNLVFNQEESRVGIVRKIIDTITVPPKKTNDGPDLYSFVDGAQPQASKGLPLQNRQNEHLIVFNLASGNRELIMDRKNIDHGVDEGRNVLHDFLILKSGIRNQLCLFNLLEKKLFVDTGVNETRSIIFYSPAGKFLYGFDDSSKDAFYFNLQSHKLTRLRSLIPVPLYDDAIGNAPDRRRNFGFAGWGPGDEYFLIYDRYDIWKVDCQRTFKAHNLTVGFGRQNAIVFRRPTDFRTIIETSLKKNEELLLIALDERTMDNGFWKINTGFAGKPVCFTMGPFVYWLPDYLMYGDNSGPYNGAGQIPIKLSGCDKYIVSRESSESGIFTMLTNDFKTFNPVFSKTPPANLNWMTSELVTWELPGGQRSKGILYKPENFDKSKKYPVLFNFYETRSGELHRFPEPALSAANVDIAFYVSNGYLVFIPDIHYVVGSPRENITNSIVSAAQKLKTFSWVDSAKMGLQGHSFGGYEVNCVVTDSPIFAAACSVSGCVDMISAYSQQGLVNYHGRLGSSWFETGQSRLGVSPSVNISTYIKNSPIMNVSRVCTPLLIVQNRDDGAASFAQGLEFYIGLQRAGKQVWMLQYDQEGHTIEQPKNALDLTIRMRQFFDHYLKNSPEPEWLHSKSDFPSNSENNL</sequence>
<evidence type="ECO:0000256" key="1">
    <source>
        <dbReference type="ARBA" id="ARBA00022801"/>
    </source>
</evidence>